<name>A0A9P7GP92_9AGAR</name>
<keyword evidence="3" id="KW-1185">Reference proteome</keyword>
<evidence type="ECO:0000256" key="1">
    <source>
        <dbReference type="SAM" id="MobiDB-lite"/>
    </source>
</evidence>
<dbReference type="AlphaFoldDB" id="A0A9P7GP92"/>
<evidence type="ECO:0000313" key="2">
    <source>
        <dbReference type="EMBL" id="KAG5653738.1"/>
    </source>
</evidence>
<dbReference type="Gene3D" id="3.80.10.10">
    <property type="entry name" value="Ribonuclease Inhibitor"/>
    <property type="match status" value="1"/>
</dbReference>
<protein>
    <recommendedName>
        <fullName evidence="4">F-box domain-containing protein</fullName>
    </recommendedName>
</protein>
<organism evidence="2 3">
    <name type="scientific">Sphagnurus paluster</name>
    <dbReference type="NCBI Taxonomy" id="117069"/>
    <lineage>
        <taxon>Eukaryota</taxon>
        <taxon>Fungi</taxon>
        <taxon>Dikarya</taxon>
        <taxon>Basidiomycota</taxon>
        <taxon>Agaricomycotina</taxon>
        <taxon>Agaricomycetes</taxon>
        <taxon>Agaricomycetidae</taxon>
        <taxon>Agaricales</taxon>
        <taxon>Tricholomatineae</taxon>
        <taxon>Lyophyllaceae</taxon>
        <taxon>Sphagnurus</taxon>
    </lineage>
</organism>
<reference evidence="2" key="1">
    <citation type="submission" date="2021-02" db="EMBL/GenBank/DDBJ databases">
        <authorList>
            <person name="Nieuwenhuis M."/>
            <person name="Van De Peppel L.J.J."/>
        </authorList>
    </citation>
    <scope>NUCLEOTIDE SEQUENCE</scope>
    <source>
        <strain evidence="2">D49</strain>
    </source>
</reference>
<evidence type="ECO:0000313" key="3">
    <source>
        <dbReference type="Proteomes" id="UP000717328"/>
    </source>
</evidence>
<sequence length="445" mass="49510">MAAFTTTSCSWHTLPNEIKFAIVANLDSVDARAFSKVDLRTYQVCVPTVFKTVRIISMERLDGFLNNVPRTYFPAIQELDLCTRDNDSNGQEVNSYHPQTKADAIISLLLAAPRLTKLALRTTGSLDRRIIAPFAYLTELRHLTIANCSEEERCPLSERLVVSIAATTPNLEELSLDKITRSVLHARELQGVYPYVPLVMGDEDIPEHPFLGSDLSLPSLLRIPTLKKLTIRDTHLGDARWATTPVACRLEVMDLGSCYHETEEFNRICTERIMAAVGPTIDEFSLATSVSDTVFAKPSVTPLPRLRKLHISPFFPVDSVVETVSNLAGSPIETLSLQCYEEDVVDVCSALEDFLSVRVERGPEFYAKLKQIDVSVVANEHADFDAEEHEERVEATKRLQEFCRDLQLTSAVGKAAVDPGLIHGPSQNSVSTPQKSLDGRPRLLF</sequence>
<dbReference type="EMBL" id="JABCKI010000036">
    <property type="protein sequence ID" value="KAG5653738.1"/>
    <property type="molecule type" value="Genomic_DNA"/>
</dbReference>
<proteinExistence type="predicted"/>
<gene>
    <name evidence="2" type="ORF">H0H81_010995</name>
</gene>
<dbReference type="SUPFAM" id="SSF52047">
    <property type="entry name" value="RNI-like"/>
    <property type="match status" value="1"/>
</dbReference>
<comment type="caution">
    <text evidence="2">The sequence shown here is derived from an EMBL/GenBank/DDBJ whole genome shotgun (WGS) entry which is preliminary data.</text>
</comment>
<dbReference type="Proteomes" id="UP000717328">
    <property type="component" value="Unassembled WGS sequence"/>
</dbReference>
<dbReference type="OrthoDB" id="3235026at2759"/>
<evidence type="ECO:0008006" key="4">
    <source>
        <dbReference type="Google" id="ProtNLM"/>
    </source>
</evidence>
<reference evidence="2" key="2">
    <citation type="submission" date="2021-10" db="EMBL/GenBank/DDBJ databases">
        <title>Phylogenomics reveals ancestral predisposition of the termite-cultivated fungus Termitomyces towards a domesticated lifestyle.</title>
        <authorList>
            <person name="Auxier B."/>
            <person name="Grum-Grzhimaylo A."/>
            <person name="Cardenas M.E."/>
            <person name="Lodge J.D."/>
            <person name="Laessoe T."/>
            <person name="Pedersen O."/>
            <person name="Smith M.E."/>
            <person name="Kuyper T.W."/>
            <person name="Franco-Molano E.A."/>
            <person name="Baroni T.J."/>
            <person name="Aanen D.K."/>
        </authorList>
    </citation>
    <scope>NUCLEOTIDE SEQUENCE</scope>
    <source>
        <strain evidence="2">D49</strain>
    </source>
</reference>
<feature type="region of interest" description="Disordered" evidence="1">
    <location>
        <begin position="422"/>
        <end position="445"/>
    </location>
</feature>
<dbReference type="InterPro" id="IPR032675">
    <property type="entry name" value="LRR_dom_sf"/>
</dbReference>
<feature type="compositionally biased region" description="Polar residues" evidence="1">
    <location>
        <begin position="425"/>
        <end position="435"/>
    </location>
</feature>
<accession>A0A9P7GP92</accession>